<evidence type="ECO:0000313" key="2">
    <source>
        <dbReference type="EMBL" id="KAK8876431.1"/>
    </source>
</evidence>
<keyword evidence="2" id="KW-0418">Kinase</keyword>
<reference evidence="2 3" key="1">
    <citation type="submission" date="2024-04" db="EMBL/GenBank/DDBJ databases">
        <title>Tritrichomonas musculus Genome.</title>
        <authorList>
            <person name="Alves-Ferreira E."/>
            <person name="Grigg M."/>
            <person name="Lorenzi H."/>
            <person name="Galac M."/>
        </authorList>
    </citation>
    <scope>NUCLEOTIDE SEQUENCE [LARGE SCALE GENOMIC DNA]</scope>
    <source>
        <strain evidence="2 3">EAF2021</strain>
    </source>
</reference>
<dbReference type="InterPro" id="IPR001245">
    <property type="entry name" value="Ser-Thr/Tyr_kinase_cat_dom"/>
</dbReference>
<name>A0ABR2JG32_9EUKA</name>
<dbReference type="SUPFAM" id="SSF56112">
    <property type="entry name" value="Protein kinase-like (PK-like)"/>
    <property type="match status" value="1"/>
</dbReference>
<dbReference type="PANTHER" id="PTHR24362">
    <property type="entry name" value="SERINE/THREONINE-PROTEIN KINASE NEK"/>
    <property type="match status" value="1"/>
</dbReference>
<comment type="caution">
    <text evidence="2">The sequence shown here is derived from an EMBL/GenBank/DDBJ whole genome shotgun (WGS) entry which is preliminary data.</text>
</comment>
<feature type="domain" description="Protein kinase" evidence="1">
    <location>
        <begin position="1"/>
        <end position="131"/>
    </location>
</feature>
<dbReference type="InterPro" id="IPR011009">
    <property type="entry name" value="Kinase-like_dom_sf"/>
</dbReference>
<dbReference type="EMBL" id="JAPFFF010000012">
    <property type="protein sequence ID" value="KAK8876431.1"/>
    <property type="molecule type" value="Genomic_DNA"/>
</dbReference>
<dbReference type="Proteomes" id="UP001470230">
    <property type="component" value="Unassembled WGS sequence"/>
</dbReference>
<evidence type="ECO:0000259" key="1">
    <source>
        <dbReference type="PROSITE" id="PS50011"/>
    </source>
</evidence>
<dbReference type="Pfam" id="PF07714">
    <property type="entry name" value="PK_Tyr_Ser-Thr"/>
    <property type="match status" value="1"/>
</dbReference>
<keyword evidence="2" id="KW-0808">Transferase</keyword>
<dbReference type="GO" id="GO:0004674">
    <property type="term" value="F:protein serine/threonine kinase activity"/>
    <property type="evidence" value="ECO:0007669"/>
    <property type="project" value="UniProtKB-KW"/>
</dbReference>
<dbReference type="Gene3D" id="1.10.510.10">
    <property type="entry name" value="Transferase(Phosphotransferase) domain 1"/>
    <property type="match status" value="1"/>
</dbReference>
<gene>
    <name evidence="2" type="ORF">M9Y10_006640</name>
</gene>
<sequence>MILKIIKLKTVNRHEDFLHGYERINNLNNRNSARAIAFSYGDDSHCPSILVELCNCNLRDAVMQLTDVQRLTAIYEISRAMNDAHENSFVHRNLKPENILLDASMLVKVTDLAIEKLKNVKEQIEGGAVKK</sequence>
<dbReference type="PANTHER" id="PTHR24362:SF309">
    <property type="entry name" value="PROTEIN KINASE DOMAIN-CONTAINING PROTEIN"/>
    <property type="match status" value="1"/>
</dbReference>
<accession>A0ABR2JG32</accession>
<keyword evidence="2" id="KW-0723">Serine/threonine-protein kinase</keyword>
<evidence type="ECO:0000313" key="3">
    <source>
        <dbReference type="Proteomes" id="UP001470230"/>
    </source>
</evidence>
<proteinExistence type="predicted"/>
<dbReference type="InterPro" id="IPR000719">
    <property type="entry name" value="Prot_kinase_dom"/>
</dbReference>
<protein>
    <submittedName>
        <fullName evidence="2">Serine/threonine protein kinase</fullName>
    </submittedName>
</protein>
<organism evidence="2 3">
    <name type="scientific">Tritrichomonas musculus</name>
    <dbReference type="NCBI Taxonomy" id="1915356"/>
    <lineage>
        <taxon>Eukaryota</taxon>
        <taxon>Metamonada</taxon>
        <taxon>Parabasalia</taxon>
        <taxon>Tritrichomonadida</taxon>
        <taxon>Tritrichomonadidae</taxon>
        <taxon>Tritrichomonas</taxon>
    </lineage>
</organism>
<keyword evidence="3" id="KW-1185">Reference proteome</keyword>
<dbReference type="PROSITE" id="PS50011">
    <property type="entry name" value="PROTEIN_KINASE_DOM"/>
    <property type="match status" value="1"/>
</dbReference>